<dbReference type="InterPro" id="IPR014716">
    <property type="entry name" value="Fibrinogen_a/b/g_C_1"/>
</dbReference>
<feature type="non-terminal residue" evidence="11">
    <location>
        <position position="1"/>
    </location>
</feature>
<feature type="coiled-coil region" evidence="8">
    <location>
        <begin position="202"/>
        <end position="268"/>
    </location>
</feature>
<dbReference type="AlphaFoldDB" id="A0A8X7XFX8"/>
<feature type="non-terminal residue" evidence="11">
    <location>
        <position position="543"/>
    </location>
</feature>
<dbReference type="EMBL" id="JAATIS010002524">
    <property type="protein sequence ID" value="KAG2465317.1"/>
    <property type="molecule type" value="Genomic_DNA"/>
</dbReference>
<feature type="compositionally biased region" description="Polar residues" evidence="9">
    <location>
        <begin position="498"/>
        <end position="529"/>
    </location>
</feature>
<dbReference type="GO" id="GO:0007596">
    <property type="term" value="P:blood coagulation"/>
    <property type="evidence" value="ECO:0007669"/>
    <property type="project" value="InterPro"/>
</dbReference>
<name>A0A8X7XFX8_POLSE</name>
<sequence length="543" mass="61519">MANLGEGPVLTFPGIEEQILNAVSSCGPRLLFTALDFCSQPPAIFTGLLMNSMAALEFGNGTALRRRAALRGSAHIRSSKRMARISARLPDVSTLRVTRAQQTSPTKTNKRPSFMEQIENYIQENMKNEMVQIQQNAVQNHTATMLEIGTNLLSQTAEQTRKLTNVETQVLNQTTRLEIQLLENSLSTNKLEKQLLVQMNEISKLFEKNRFLENKILEMEDRHRLELETLRAEKVTFQNLVGRQSNIIQELEKQLSKATSNNSILQKQQLDLAEMVHNLINLYAKDGAVPNSTEKEDEEKKFRDCADIYNAGFNKSGVYNININTLSEPKKVYCNMDVAGGGWTVIQHREDGSVDFHRIWKEYKMGFGSLSAEHWLGNEFVFLLTNQREYSLRIELTDWDGNQAFSQYDRFHIGNEKQNYRLFLKSHSGTAGKQSSMVIHGANFSTKDADNDNCICKCALMLTGGQTLERHNTLDKFFRNRQHVLIESRRLDRRETRSAGSELSATKAPTENQSAESGLPGQSQPSGRGNLSRRRHDGVETPK</sequence>
<gene>
    <name evidence="11" type="primary">Angpt1_1</name>
    <name evidence="11" type="ORF">GTO96_0009831</name>
</gene>
<keyword evidence="4" id="KW-0732">Signal</keyword>
<evidence type="ECO:0000259" key="10">
    <source>
        <dbReference type="PROSITE" id="PS51406"/>
    </source>
</evidence>
<dbReference type="Proteomes" id="UP000886611">
    <property type="component" value="Unassembled WGS sequence"/>
</dbReference>
<dbReference type="PROSITE" id="PS51406">
    <property type="entry name" value="FIBRINOGEN_C_2"/>
    <property type="match status" value="1"/>
</dbReference>
<keyword evidence="7" id="KW-0325">Glycoprotein</keyword>
<reference evidence="11 12" key="1">
    <citation type="journal article" date="2021" name="Cell">
        <title>Tracing the genetic footprints of vertebrate landing in non-teleost ray-finned fishes.</title>
        <authorList>
            <person name="Bi X."/>
            <person name="Wang K."/>
            <person name="Yang L."/>
            <person name="Pan H."/>
            <person name="Jiang H."/>
            <person name="Wei Q."/>
            <person name="Fang M."/>
            <person name="Yu H."/>
            <person name="Zhu C."/>
            <person name="Cai Y."/>
            <person name="He Y."/>
            <person name="Gan X."/>
            <person name="Zeng H."/>
            <person name="Yu D."/>
            <person name="Zhu Y."/>
            <person name="Jiang H."/>
            <person name="Qiu Q."/>
            <person name="Yang H."/>
            <person name="Zhang Y.E."/>
            <person name="Wang W."/>
            <person name="Zhu M."/>
            <person name="He S."/>
            <person name="Zhang G."/>
        </authorList>
    </citation>
    <scope>NUCLEOTIDE SEQUENCE [LARGE SCALE GENOMIC DNA]</scope>
    <source>
        <strain evidence="11">Bchr_013</strain>
    </source>
</reference>
<dbReference type="InterPro" id="IPR057439">
    <property type="entry name" value="ANG-1/2/4"/>
</dbReference>
<protein>
    <submittedName>
        <fullName evidence="11">ANGP1 protein</fullName>
    </submittedName>
</protein>
<dbReference type="InterPro" id="IPR037579">
    <property type="entry name" value="FIB_ANG-like"/>
</dbReference>
<dbReference type="NCBIfam" id="NF040941">
    <property type="entry name" value="GGGWT_bact"/>
    <property type="match status" value="1"/>
</dbReference>
<evidence type="ECO:0000256" key="5">
    <source>
        <dbReference type="ARBA" id="ARBA00023054"/>
    </source>
</evidence>
<keyword evidence="3" id="KW-0037">Angiogenesis</keyword>
<dbReference type="GO" id="GO:0001525">
    <property type="term" value="P:angiogenesis"/>
    <property type="evidence" value="ECO:0007669"/>
    <property type="project" value="UniProtKB-KW"/>
</dbReference>
<dbReference type="GO" id="GO:0005576">
    <property type="term" value="C:extracellular region"/>
    <property type="evidence" value="ECO:0007669"/>
    <property type="project" value="UniProtKB-SubCell"/>
</dbReference>
<dbReference type="InterPro" id="IPR002181">
    <property type="entry name" value="Fibrinogen_a/b/g_C_dom"/>
</dbReference>
<feature type="domain" description="Fibrinogen C-terminal" evidence="10">
    <location>
        <begin position="296"/>
        <end position="465"/>
    </location>
</feature>
<dbReference type="Gene3D" id="3.90.215.10">
    <property type="entry name" value="Gamma Fibrinogen, chain A, domain 1"/>
    <property type="match status" value="1"/>
</dbReference>
<evidence type="ECO:0000256" key="2">
    <source>
        <dbReference type="ARBA" id="ARBA00022525"/>
    </source>
</evidence>
<evidence type="ECO:0000313" key="12">
    <source>
        <dbReference type="Proteomes" id="UP000886611"/>
    </source>
</evidence>
<evidence type="ECO:0000256" key="1">
    <source>
        <dbReference type="ARBA" id="ARBA00004613"/>
    </source>
</evidence>
<feature type="region of interest" description="Disordered" evidence="9">
    <location>
        <begin position="489"/>
        <end position="543"/>
    </location>
</feature>
<dbReference type="InterPro" id="IPR036056">
    <property type="entry name" value="Fibrinogen-like_C"/>
</dbReference>
<evidence type="ECO:0000256" key="3">
    <source>
        <dbReference type="ARBA" id="ARBA00022657"/>
    </source>
</evidence>
<organism evidence="11 12">
    <name type="scientific">Polypterus senegalus</name>
    <name type="common">Senegal bichir</name>
    <dbReference type="NCBI Taxonomy" id="55291"/>
    <lineage>
        <taxon>Eukaryota</taxon>
        <taxon>Metazoa</taxon>
        <taxon>Chordata</taxon>
        <taxon>Craniata</taxon>
        <taxon>Vertebrata</taxon>
        <taxon>Euteleostomi</taxon>
        <taxon>Actinopterygii</taxon>
        <taxon>Polypteriformes</taxon>
        <taxon>Polypteridae</taxon>
        <taxon>Polypterus</taxon>
    </lineage>
</organism>
<dbReference type="PANTHER" id="PTHR47221:SF6">
    <property type="entry name" value="FIBRINOGEN ALPHA CHAIN"/>
    <property type="match status" value="1"/>
</dbReference>
<dbReference type="SUPFAM" id="SSF56496">
    <property type="entry name" value="Fibrinogen C-terminal domain-like"/>
    <property type="match status" value="1"/>
</dbReference>
<keyword evidence="12" id="KW-1185">Reference proteome</keyword>
<comment type="subcellular location">
    <subcellularLocation>
        <location evidence="1">Secreted</location>
    </subcellularLocation>
</comment>
<dbReference type="FunFam" id="3.90.215.10:FF:000005">
    <property type="entry name" value="angiopoietin-1 isoform X2"/>
    <property type="match status" value="1"/>
</dbReference>
<accession>A0A8X7XFX8</accession>
<dbReference type="PANTHER" id="PTHR47221">
    <property type="entry name" value="FIBRINOGEN ALPHA CHAIN"/>
    <property type="match status" value="1"/>
</dbReference>
<keyword evidence="6" id="KW-1015">Disulfide bond</keyword>
<keyword evidence="5 8" id="KW-0175">Coiled coil</keyword>
<dbReference type="SMART" id="SM00186">
    <property type="entry name" value="FBG"/>
    <property type="match status" value="1"/>
</dbReference>
<evidence type="ECO:0000313" key="11">
    <source>
        <dbReference type="EMBL" id="KAG2465317.1"/>
    </source>
</evidence>
<evidence type="ECO:0000256" key="4">
    <source>
        <dbReference type="ARBA" id="ARBA00022729"/>
    </source>
</evidence>
<evidence type="ECO:0000256" key="9">
    <source>
        <dbReference type="SAM" id="MobiDB-lite"/>
    </source>
</evidence>
<dbReference type="Pfam" id="PF25443">
    <property type="entry name" value="ANG-1"/>
    <property type="match status" value="1"/>
</dbReference>
<evidence type="ECO:0000256" key="8">
    <source>
        <dbReference type="SAM" id="Coils"/>
    </source>
</evidence>
<dbReference type="CDD" id="cd00087">
    <property type="entry name" value="FReD"/>
    <property type="match status" value="1"/>
</dbReference>
<keyword evidence="2" id="KW-0964">Secreted</keyword>
<evidence type="ECO:0000256" key="7">
    <source>
        <dbReference type="ARBA" id="ARBA00023180"/>
    </source>
</evidence>
<comment type="caution">
    <text evidence="11">The sequence shown here is derived from an EMBL/GenBank/DDBJ whole genome shotgun (WGS) entry which is preliminary data.</text>
</comment>
<evidence type="ECO:0000256" key="6">
    <source>
        <dbReference type="ARBA" id="ARBA00023157"/>
    </source>
</evidence>
<dbReference type="Pfam" id="PF00147">
    <property type="entry name" value="Fibrinogen_C"/>
    <property type="match status" value="1"/>
</dbReference>
<proteinExistence type="predicted"/>